<dbReference type="EMBL" id="JBHTEK010000001">
    <property type="protein sequence ID" value="MFC7669991.1"/>
    <property type="molecule type" value="Genomic_DNA"/>
</dbReference>
<organism evidence="3 4">
    <name type="scientific">Hymenobacter humi</name>
    <dbReference type="NCBI Taxonomy" id="1411620"/>
    <lineage>
        <taxon>Bacteria</taxon>
        <taxon>Pseudomonadati</taxon>
        <taxon>Bacteroidota</taxon>
        <taxon>Cytophagia</taxon>
        <taxon>Cytophagales</taxon>
        <taxon>Hymenobacteraceae</taxon>
        <taxon>Hymenobacter</taxon>
    </lineage>
</organism>
<reference evidence="4" key="1">
    <citation type="journal article" date="2019" name="Int. J. Syst. Evol. Microbiol.">
        <title>The Global Catalogue of Microorganisms (GCM) 10K type strain sequencing project: providing services to taxonomists for standard genome sequencing and annotation.</title>
        <authorList>
            <consortium name="The Broad Institute Genomics Platform"/>
            <consortium name="The Broad Institute Genome Sequencing Center for Infectious Disease"/>
            <person name="Wu L."/>
            <person name="Ma J."/>
        </authorList>
    </citation>
    <scope>NUCLEOTIDE SEQUENCE [LARGE SCALE GENOMIC DNA]</scope>
    <source>
        <strain evidence="4">JCM 19635</strain>
    </source>
</reference>
<evidence type="ECO:0000256" key="2">
    <source>
        <dbReference type="SAM" id="SignalP"/>
    </source>
</evidence>
<feature type="chain" id="PRO_5046911739" description="DUF4890 domain-containing protein" evidence="2">
    <location>
        <begin position="22"/>
        <end position="184"/>
    </location>
</feature>
<dbReference type="Proteomes" id="UP001596513">
    <property type="component" value="Unassembled WGS sequence"/>
</dbReference>
<feature type="region of interest" description="Disordered" evidence="1">
    <location>
        <begin position="132"/>
        <end position="156"/>
    </location>
</feature>
<protein>
    <recommendedName>
        <fullName evidence="5">DUF4890 domain-containing protein</fullName>
    </recommendedName>
</protein>
<evidence type="ECO:0000313" key="3">
    <source>
        <dbReference type="EMBL" id="MFC7669991.1"/>
    </source>
</evidence>
<feature type="signal peptide" evidence="2">
    <location>
        <begin position="1"/>
        <end position="21"/>
    </location>
</feature>
<feature type="region of interest" description="Disordered" evidence="1">
    <location>
        <begin position="22"/>
        <end position="63"/>
    </location>
</feature>
<dbReference type="RefSeq" id="WP_380205461.1">
    <property type="nucleotide sequence ID" value="NZ_JBHTEK010000001.1"/>
</dbReference>
<evidence type="ECO:0000313" key="4">
    <source>
        <dbReference type="Proteomes" id="UP001596513"/>
    </source>
</evidence>
<keyword evidence="2" id="KW-0732">Signal</keyword>
<keyword evidence="4" id="KW-1185">Reference proteome</keyword>
<feature type="compositionally biased region" description="Basic and acidic residues" evidence="1">
    <location>
        <begin position="49"/>
        <end position="59"/>
    </location>
</feature>
<feature type="compositionally biased region" description="Basic and acidic residues" evidence="1">
    <location>
        <begin position="133"/>
        <end position="143"/>
    </location>
</feature>
<evidence type="ECO:0008006" key="5">
    <source>
        <dbReference type="Google" id="ProtNLM"/>
    </source>
</evidence>
<gene>
    <name evidence="3" type="ORF">ACFQT0_23450</name>
</gene>
<name>A0ABW2UAY9_9BACT</name>
<evidence type="ECO:0000256" key="1">
    <source>
        <dbReference type="SAM" id="MobiDB-lite"/>
    </source>
</evidence>
<comment type="caution">
    <text evidence="3">The sequence shown here is derived from an EMBL/GenBank/DDBJ whole genome shotgun (WGS) entry which is preliminary data.</text>
</comment>
<sequence length="184" mass="20080">MKINFLPLLVAFALTVGTAAAQTTPTTPPAPGQMEGRGYGRMQQGNPEEMAKRQSERMTQELGLSADQTAKVQQILMARGQEMQAMRGQARDAGNRDAMRTQMEANRAKYDAQFKEVLTADQYTKYTTMQADRMNRGGGERGRGYGQAADGSGVDKVKMKEGKIKIKADKAEKKAAKAAKKASK</sequence>
<accession>A0ABW2UAY9</accession>
<proteinExistence type="predicted"/>